<dbReference type="PANTHER" id="PTHR30047">
    <property type="entry name" value="HIGH-AFFINITY CHOLINE TRANSPORT PROTEIN-RELATED"/>
    <property type="match status" value="1"/>
</dbReference>
<dbReference type="Proteomes" id="UP000274139">
    <property type="component" value="Unassembled WGS sequence"/>
</dbReference>
<accession>A0A454JMC5</accession>
<keyword evidence="3" id="KW-1003">Cell membrane</keyword>
<evidence type="ECO:0000256" key="1">
    <source>
        <dbReference type="ARBA" id="ARBA00004651"/>
    </source>
</evidence>
<feature type="transmembrane region" description="Helical" evidence="7">
    <location>
        <begin position="189"/>
        <end position="215"/>
    </location>
</feature>
<keyword evidence="9" id="KW-1185">Reference proteome</keyword>
<keyword evidence="5 7" id="KW-1133">Transmembrane helix</keyword>
<feature type="transmembrane region" description="Helical" evidence="7">
    <location>
        <begin position="316"/>
        <end position="333"/>
    </location>
</feature>
<feature type="transmembrane region" description="Helical" evidence="7">
    <location>
        <begin position="90"/>
        <end position="114"/>
    </location>
</feature>
<dbReference type="EMBL" id="RFAR01000009">
    <property type="protein sequence ID" value="RMD01159.1"/>
    <property type="molecule type" value="Genomic_DNA"/>
</dbReference>
<evidence type="ECO:0000256" key="6">
    <source>
        <dbReference type="ARBA" id="ARBA00023136"/>
    </source>
</evidence>
<feature type="transmembrane region" description="Helical" evidence="7">
    <location>
        <begin position="259"/>
        <end position="281"/>
    </location>
</feature>
<feature type="transmembrane region" description="Helical" evidence="7">
    <location>
        <begin position="404"/>
        <end position="428"/>
    </location>
</feature>
<dbReference type="AlphaFoldDB" id="A0A454JMC5"/>
<keyword evidence="6 7" id="KW-0472">Membrane</keyword>
<dbReference type="Pfam" id="PF02028">
    <property type="entry name" value="BCCT"/>
    <property type="match status" value="1"/>
</dbReference>
<comment type="caution">
    <text evidence="8">The sequence shown here is derived from an EMBL/GenBank/DDBJ whole genome shotgun (WGS) entry which is preliminary data.</text>
</comment>
<feature type="transmembrane region" description="Helical" evidence="7">
    <location>
        <begin position="448"/>
        <end position="468"/>
    </location>
</feature>
<dbReference type="GO" id="GO:0005886">
    <property type="term" value="C:plasma membrane"/>
    <property type="evidence" value="ECO:0007669"/>
    <property type="project" value="UniProtKB-SubCell"/>
</dbReference>
<feature type="transmembrane region" description="Helical" evidence="7">
    <location>
        <begin position="12"/>
        <end position="30"/>
    </location>
</feature>
<evidence type="ECO:0000256" key="3">
    <source>
        <dbReference type="ARBA" id="ARBA00022475"/>
    </source>
</evidence>
<feature type="transmembrane region" description="Helical" evidence="7">
    <location>
        <begin position="42"/>
        <end position="70"/>
    </location>
</feature>
<protein>
    <submittedName>
        <fullName evidence="8">BCCT family transporter</fullName>
    </submittedName>
</protein>
<dbReference type="GO" id="GO:0022857">
    <property type="term" value="F:transmembrane transporter activity"/>
    <property type="evidence" value="ECO:0007669"/>
    <property type="project" value="InterPro"/>
</dbReference>
<proteinExistence type="predicted"/>
<evidence type="ECO:0000256" key="5">
    <source>
        <dbReference type="ARBA" id="ARBA00022989"/>
    </source>
</evidence>
<evidence type="ECO:0000313" key="9">
    <source>
        <dbReference type="Proteomes" id="UP000274139"/>
    </source>
</evidence>
<feature type="transmembrane region" description="Helical" evidence="7">
    <location>
        <begin position="227"/>
        <end position="247"/>
    </location>
</feature>
<dbReference type="InterPro" id="IPR000060">
    <property type="entry name" value="BCCT_transptr"/>
</dbReference>
<gene>
    <name evidence="8" type="ORF">EAY64_03160</name>
</gene>
<evidence type="ECO:0000313" key="8">
    <source>
        <dbReference type="EMBL" id="RMD01159.1"/>
    </source>
</evidence>
<keyword evidence="4 7" id="KW-0812">Transmembrane</keyword>
<keyword evidence="2" id="KW-0813">Transport</keyword>
<dbReference type="NCBIfam" id="NF007412">
    <property type="entry name" value="PRK09950.1"/>
    <property type="match status" value="1"/>
</dbReference>
<evidence type="ECO:0000256" key="2">
    <source>
        <dbReference type="ARBA" id="ARBA00022448"/>
    </source>
</evidence>
<organism evidence="8 9">
    <name type="scientific">Aquitalea palustris</name>
    <dbReference type="NCBI Taxonomy" id="2480983"/>
    <lineage>
        <taxon>Bacteria</taxon>
        <taxon>Pseudomonadati</taxon>
        <taxon>Pseudomonadota</taxon>
        <taxon>Betaproteobacteria</taxon>
        <taxon>Neisseriales</taxon>
        <taxon>Chromobacteriaceae</taxon>
        <taxon>Aquitalea</taxon>
    </lineage>
</organism>
<sequence>MHTSKQGRRDIPLAVVSLLIVFALVFVMIAMPNQSVAVANQLMYWCTTVFASPILLFAFFAVLFVIWLGLSKYGQIRLGEGGPDYSTSTWIFMFIMSGLGSSTLYWGFLDWAYYYQTPGLNLPAASPQALKYSVAYSFFHSGLSAWAIYALGAVAMCYHFHVRKNKGLSLAAIIGAITGRKPDGALGRLVDLLFMLCMFGALTISLVLTAITFARLLSMLTGIPDSFTTQLIIILAVSVLFTLSSWVGMDGGMKRLSQMVCWGVVVLAGYIYLLGPTQFITSNTLSSLGLMLSSFVDMSLFTDPMGDGKFTREWTVFYWLWWISYAPGVALFVTRVSRGRTIREVLLAMVMGGCAGIWCVYGVLESYSVHSFINGLINVPQVLSEQGGEVAIGQLLDLLPAGRWVMAFFLAVMAIFLAAHMDAVGYAVSATCTRHLAEGEDPSPIDRLFWCVMLTLVPLAMIFAKAPLNTMKTTVIVTAIPFALITLVMVYGLLKWLREDYGDVPAHQIGEQPPPEVASHQSGS</sequence>
<dbReference type="NCBIfam" id="TIGR00842">
    <property type="entry name" value="bcct"/>
    <property type="match status" value="1"/>
</dbReference>
<feature type="transmembrane region" description="Helical" evidence="7">
    <location>
        <begin position="134"/>
        <end position="158"/>
    </location>
</feature>
<evidence type="ECO:0000256" key="7">
    <source>
        <dbReference type="SAM" id="Phobius"/>
    </source>
</evidence>
<dbReference type="PANTHER" id="PTHR30047:SF12">
    <property type="entry name" value="BCCT-FAMILY TRANSPORTER"/>
    <property type="match status" value="1"/>
</dbReference>
<name>A0A454JMC5_9NEIS</name>
<feature type="transmembrane region" description="Helical" evidence="7">
    <location>
        <begin position="474"/>
        <end position="494"/>
    </location>
</feature>
<reference evidence="8 9" key="1">
    <citation type="submission" date="2018-10" db="EMBL/GenBank/DDBJ databases">
        <title>Draft genome sequence of Aquitalea MWU14-2217 isolated from a wild cranberry bog in Provincetown, Massachusetts.</title>
        <authorList>
            <person name="Ebadzadsahrai G."/>
            <person name="Soby S."/>
        </authorList>
    </citation>
    <scope>NUCLEOTIDE SEQUENCE [LARGE SCALE GENOMIC DNA]</scope>
    <source>
        <strain evidence="8 9">MWU14-2217</strain>
    </source>
</reference>
<dbReference type="OrthoDB" id="9775735at2"/>
<dbReference type="RefSeq" id="WP_103523338.1">
    <property type="nucleotide sequence ID" value="NZ_JAIZDC010000006.1"/>
</dbReference>
<feature type="transmembrane region" description="Helical" evidence="7">
    <location>
        <begin position="345"/>
        <end position="364"/>
    </location>
</feature>
<evidence type="ECO:0000256" key="4">
    <source>
        <dbReference type="ARBA" id="ARBA00022692"/>
    </source>
</evidence>
<comment type="subcellular location">
    <subcellularLocation>
        <location evidence="1">Cell membrane</location>
        <topology evidence="1">Multi-pass membrane protein</topology>
    </subcellularLocation>
</comment>